<proteinExistence type="predicted"/>
<dbReference type="EMBL" id="FWDM01000036">
    <property type="protein sequence ID" value="SLM15348.1"/>
    <property type="molecule type" value="Genomic_DNA"/>
</dbReference>
<sequence>MHDTDKLPNMIHISMIHIRIIICSITNLGGIQHEERDKVSQCDFYFMR</sequence>
<name>A0A3P3XM16_9SPIR</name>
<evidence type="ECO:0000313" key="1">
    <source>
        <dbReference type="EMBL" id="SLM15348.1"/>
    </source>
</evidence>
<protein>
    <submittedName>
        <fullName evidence="1">Uncharacterized protein</fullName>
    </submittedName>
</protein>
<reference evidence="1" key="1">
    <citation type="submission" date="2017-02" db="EMBL/GenBank/DDBJ databases">
        <authorList>
            <person name="Regsiter A."/>
            <person name="William W."/>
        </authorList>
    </citation>
    <scope>NUCLEOTIDE SEQUENCE</scope>
    <source>
        <strain evidence="1">Bib</strain>
    </source>
</reference>
<gene>
    <name evidence="1" type="ORF">SPIROBIBN47_410051</name>
</gene>
<accession>A0A3P3XM16</accession>
<dbReference type="AlphaFoldDB" id="A0A3P3XM16"/>
<organism evidence="1">
    <name type="scientific">uncultured spirochete</name>
    <dbReference type="NCBI Taxonomy" id="156406"/>
    <lineage>
        <taxon>Bacteria</taxon>
        <taxon>Pseudomonadati</taxon>
        <taxon>Spirochaetota</taxon>
        <taxon>Spirochaetia</taxon>
        <taxon>Spirochaetales</taxon>
        <taxon>environmental samples</taxon>
    </lineage>
</organism>